<evidence type="ECO:0008006" key="3">
    <source>
        <dbReference type="Google" id="ProtNLM"/>
    </source>
</evidence>
<keyword evidence="1" id="KW-0732">Signal</keyword>
<dbReference type="AlphaFoldDB" id="A0A131YBA9"/>
<name>A0A131YBA9_RHIAP</name>
<accession>A0A131YBA9</accession>
<evidence type="ECO:0000256" key="1">
    <source>
        <dbReference type="SAM" id="SignalP"/>
    </source>
</evidence>
<reference evidence="2" key="1">
    <citation type="journal article" date="2016" name="Ticks Tick Borne Dis.">
        <title>De novo assembly and annotation of the salivary gland transcriptome of Rhipicephalus appendiculatus male and female ticks during blood feeding.</title>
        <authorList>
            <person name="de Castro M.H."/>
            <person name="de Klerk D."/>
            <person name="Pienaar R."/>
            <person name="Latif A.A."/>
            <person name="Rees D.J."/>
            <person name="Mans B.J."/>
        </authorList>
    </citation>
    <scope>NUCLEOTIDE SEQUENCE</scope>
    <source>
        <tissue evidence="2">Salivary glands</tissue>
    </source>
</reference>
<organism evidence="2">
    <name type="scientific">Rhipicephalus appendiculatus</name>
    <name type="common">Brown ear tick</name>
    <dbReference type="NCBI Taxonomy" id="34631"/>
    <lineage>
        <taxon>Eukaryota</taxon>
        <taxon>Metazoa</taxon>
        <taxon>Ecdysozoa</taxon>
        <taxon>Arthropoda</taxon>
        <taxon>Chelicerata</taxon>
        <taxon>Arachnida</taxon>
        <taxon>Acari</taxon>
        <taxon>Parasitiformes</taxon>
        <taxon>Ixodida</taxon>
        <taxon>Ixodoidea</taxon>
        <taxon>Ixodidae</taxon>
        <taxon>Rhipicephalinae</taxon>
        <taxon>Rhipicephalus</taxon>
        <taxon>Rhipicephalus</taxon>
    </lineage>
</organism>
<proteinExistence type="predicted"/>
<protein>
    <recommendedName>
        <fullName evidence="3">Glycine rich superfamily member</fullName>
    </recommendedName>
</protein>
<feature type="chain" id="PRO_5007284458" description="Glycine rich superfamily member" evidence="1">
    <location>
        <begin position="23"/>
        <end position="79"/>
    </location>
</feature>
<dbReference type="EMBL" id="GEDV01012739">
    <property type="protein sequence ID" value="JAP75818.1"/>
    <property type="molecule type" value="Transcribed_RNA"/>
</dbReference>
<sequence length="79" mass="7732">MNTIVSLQLFLTFLLLTNVANGGLLLDAVKQRFGGGAGLGAGGGGDLLSRLMQGGGTAGGLGSGVLGGELLNRFLGAKT</sequence>
<evidence type="ECO:0000313" key="2">
    <source>
        <dbReference type="EMBL" id="JAP75818.1"/>
    </source>
</evidence>
<feature type="signal peptide" evidence="1">
    <location>
        <begin position="1"/>
        <end position="22"/>
    </location>
</feature>